<dbReference type="EMBL" id="CP048222">
    <property type="protein sequence ID" value="QHT71239.1"/>
    <property type="molecule type" value="Genomic_DNA"/>
</dbReference>
<dbReference type="Proteomes" id="UP000480178">
    <property type="component" value="Chromosome"/>
</dbReference>
<proteinExistence type="predicted"/>
<name>A0A6C0GSW9_9BACT</name>
<keyword evidence="3" id="KW-1185">Reference proteome</keyword>
<dbReference type="SUPFAM" id="SSF81901">
    <property type="entry name" value="HCP-like"/>
    <property type="match status" value="1"/>
</dbReference>
<gene>
    <name evidence="2" type="ORF">GXP67_33600</name>
</gene>
<protein>
    <submittedName>
        <fullName evidence="2">ABC transporter substrate-binding protein</fullName>
    </submittedName>
</protein>
<evidence type="ECO:0000313" key="3">
    <source>
        <dbReference type="Proteomes" id="UP000480178"/>
    </source>
</evidence>
<dbReference type="InterPro" id="IPR011990">
    <property type="entry name" value="TPR-like_helical_dom_sf"/>
</dbReference>
<evidence type="ECO:0000313" key="2">
    <source>
        <dbReference type="EMBL" id="QHT71239.1"/>
    </source>
</evidence>
<feature type="signal peptide" evidence="1">
    <location>
        <begin position="1"/>
        <end position="18"/>
    </location>
</feature>
<dbReference type="AlphaFoldDB" id="A0A6C0GSW9"/>
<organism evidence="2 3">
    <name type="scientific">Rhodocytophaga rosea</name>
    <dbReference type="NCBI Taxonomy" id="2704465"/>
    <lineage>
        <taxon>Bacteria</taxon>
        <taxon>Pseudomonadati</taxon>
        <taxon>Bacteroidota</taxon>
        <taxon>Cytophagia</taxon>
        <taxon>Cytophagales</taxon>
        <taxon>Rhodocytophagaceae</taxon>
        <taxon>Rhodocytophaga</taxon>
    </lineage>
</organism>
<evidence type="ECO:0000256" key="1">
    <source>
        <dbReference type="SAM" id="SignalP"/>
    </source>
</evidence>
<dbReference type="RefSeq" id="WP_162447178.1">
    <property type="nucleotide sequence ID" value="NZ_CP048222.1"/>
</dbReference>
<reference evidence="2 3" key="1">
    <citation type="submission" date="2020-01" db="EMBL/GenBank/DDBJ databases">
        <authorList>
            <person name="Kim M.K."/>
        </authorList>
    </citation>
    <scope>NUCLEOTIDE SEQUENCE [LARGE SCALE GENOMIC DNA]</scope>
    <source>
        <strain evidence="2 3">172606-1</strain>
    </source>
</reference>
<keyword evidence="1" id="KW-0732">Signal</keyword>
<sequence>MLRCLCIFCLLFPLTVRAQLLNDTLVQKQVILAIDKIYNFEFTEAEPVISTIRKKYPKHPVSSLLMALYTSWKYFPIDSKSQAYQTYQQYLKESLERTNQIYGEDTDNPEGVFFALSAHSYLALVASEERDYMKAMGEAKRTYVYMKKGFDLMSKYPEFYFTTGLYNFYVVEYPENHSAVKPFMLFFADGDKALGLKQMEQSITTGTFTRTEAAYWLAHIYIKHEIKPLKALQFTQQLINKYPGNVQYIMRHTEMLIATGKYDQAQPYIKQLIAHTHKMIQSSGYVFLGLIQEKQTKNFALARTHFQHAFKLSQPDRRFTMDYYALAYAAMARMSDREGNRQAARDYYKKVLDMAEYEGTIKEAKNYLKNASAS</sequence>
<dbReference type="KEGG" id="rhoz:GXP67_33600"/>
<dbReference type="Gene3D" id="1.25.40.10">
    <property type="entry name" value="Tetratricopeptide repeat domain"/>
    <property type="match status" value="2"/>
</dbReference>
<accession>A0A6C0GSW9</accession>
<feature type="chain" id="PRO_5025629278" evidence="1">
    <location>
        <begin position="19"/>
        <end position="374"/>
    </location>
</feature>